<protein>
    <submittedName>
        <fullName evidence="1">Uncharacterized protein</fullName>
    </submittedName>
</protein>
<evidence type="ECO:0000313" key="1">
    <source>
        <dbReference type="EMBL" id="UYU89376.1"/>
    </source>
</evidence>
<proteinExistence type="predicted"/>
<dbReference type="EMBL" id="CP083685">
    <property type="protein sequence ID" value="UYU89376.1"/>
    <property type="molecule type" value="Genomic_DNA"/>
</dbReference>
<dbReference type="AlphaFoldDB" id="A0AB38U976"/>
<dbReference type="Proteomes" id="UP001162960">
    <property type="component" value="Chromosome"/>
</dbReference>
<sequence>MTKKIFSKVINNHGDMVHKWSESDFGTFVCTGLQVGNVKPMMYFGRVLQVRLEAGEYGSDLVLIRHADGTLGSHENQCFFRVKDEFLPELKRMFKDSFEHDSTSVEYTICNKLPATGFIIPSPYGPEEYTPMREVRSALYSKIDELLKM</sequence>
<name>A0AB38U976_BACT4</name>
<dbReference type="RefSeq" id="WP_264455069.1">
    <property type="nucleotide sequence ID" value="NZ_CP083685.1"/>
</dbReference>
<evidence type="ECO:0000313" key="2">
    <source>
        <dbReference type="Proteomes" id="UP001162960"/>
    </source>
</evidence>
<accession>A0AB38U976</accession>
<gene>
    <name evidence="1" type="ORF">KQP74_15635</name>
</gene>
<organism evidence="1 2">
    <name type="scientific">Bacteroides thetaiotaomicron</name>
    <dbReference type="NCBI Taxonomy" id="818"/>
    <lineage>
        <taxon>Bacteria</taxon>
        <taxon>Pseudomonadati</taxon>
        <taxon>Bacteroidota</taxon>
        <taxon>Bacteroidia</taxon>
        <taxon>Bacteroidales</taxon>
        <taxon>Bacteroidaceae</taxon>
        <taxon>Bacteroides</taxon>
    </lineage>
</organism>
<reference evidence="1" key="1">
    <citation type="submission" date="2021-06" db="EMBL/GenBank/DDBJ databases">
        <title>Interrogation of the integrated mobile genetic elements in gut-associated Bacteroides with a consensus prediction approach.</title>
        <authorList>
            <person name="Campbell D.E."/>
            <person name="Leigh J.R."/>
            <person name="Kim T."/>
            <person name="England W."/>
            <person name="Whitaker R.J."/>
            <person name="Degnan P.H."/>
        </authorList>
    </citation>
    <scope>NUCLEOTIDE SEQUENCE</scope>
    <source>
        <strain evidence="1">VPI-3443</strain>
    </source>
</reference>